<dbReference type="EMBL" id="CP006918">
    <property type="protein sequence ID" value="AHM80291.1"/>
    <property type="molecule type" value="Genomic_DNA"/>
</dbReference>
<accession>W8VHF1</accession>
<evidence type="ECO:0000313" key="2">
    <source>
        <dbReference type="Proteomes" id="UP000019586"/>
    </source>
</evidence>
<evidence type="ECO:0000313" key="1">
    <source>
        <dbReference type="EMBL" id="AHM80291.1"/>
    </source>
</evidence>
<gene>
    <name evidence="1" type="ORF">KPNJ2_03511</name>
</gene>
<sequence length="38" mass="4345">MGVDFLCKLPEIQTNNTKLFVFKAVDQNDALQHPPRCL</sequence>
<reference evidence="1 2" key="1">
    <citation type="journal article" date="2014" name="Proc. Natl. Acad. Sci. U.S.A.">
        <title>Molecular dissection of the evolution of carbapenem-resistant multilocus sequence type 258 Klebsiella pneumoniae.</title>
        <authorList>
            <person name="Deleo F.R."/>
            <person name="Chen L."/>
            <person name="Porcella S.F."/>
            <person name="Martens C.A."/>
            <person name="Kobayashi S.D."/>
            <person name="Porter A.R."/>
            <person name="Chavda K.D."/>
            <person name="Jacobs M.R."/>
            <person name="Mathema B."/>
            <person name="Olsen R.J."/>
            <person name="Bonomo R.A."/>
            <person name="Musser J.M."/>
            <person name="Kreiswirth B.N."/>
        </authorList>
    </citation>
    <scope>NUCLEOTIDE SEQUENCE [LARGE SCALE GENOMIC DNA]</scope>
    <source>
        <strain evidence="1">30684/NJST258_2</strain>
    </source>
</reference>
<dbReference type="AlphaFoldDB" id="W8VHF1"/>
<proteinExistence type="predicted"/>
<organism evidence="1 2">
    <name type="scientific">Klebsiella pneumoniae 30684/NJST258_2</name>
    <dbReference type="NCBI Taxonomy" id="1420013"/>
    <lineage>
        <taxon>Bacteria</taxon>
        <taxon>Pseudomonadati</taxon>
        <taxon>Pseudomonadota</taxon>
        <taxon>Gammaproteobacteria</taxon>
        <taxon>Enterobacterales</taxon>
        <taxon>Enterobacteriaceae</taxon>
        <taxon>Klebsiella/Raoultella group</taxon>
        <taxon>Klebsiella</taxon>
        <taxon>Klebsiella pneumoniae complex</taxon>
    </lineage>
</organism>
<dbReference type="KEGG" id="kps:KPNJ2_03511"/>
<name>W8VHF1_KLEPN</name>
<dbReference type="Proteomes" id="UP000019586">
    <property type="component" value="Chromosome"/>
</dbReference>
<protein>
    <submittedName>
        <fullName evidence="1">Uncharacterized protein</fullName>
    </submittedName>
</protein>
<dbReference type="HOGENOM" id="CLU_3328992_0_0_6"/>